<evidence type="ECO:0000256" key="3">
    <source>
        <dbReference type="ARBA" id="ARBA00023242"/>
    </source>
</evidence>
<dbReference type="AlphaFoldDB" id="A0A6A6PHV0"/>
<dbReference type="GO" id="GO:0008270">
    <property type="term" value="F:zinc ion binding"/>
    <property type="evidence" value="ECO:0007669"/>
    <property type="project" value="InterPro"/>
</dbReference>
<evidence type="ECO:0000256" key="4">
    <source>
        <dbReference type="SAM" id="MobiDB-lite"/>
    </source>
</evidence>
<evidence type="ECO:0000313" key="7">
    <source>
        <dbReference type="Proteomes" id="UP000799767"/>
    </source>
</evidence>
<dbReference type="RefSeq" id="XP_033585417.1">
    <property type="nucleotide sequence ID" value="XM_033734949.1"/>
</dbReference>
<keyword evidence="7" id="KW-1185">Reference proteome</keyword>
<dbReference type="OrthoDB" id="2269373at2759"/>
<comment type="subcellular location">
    <subcellularLocation>
        <location evidence="1">Nucleus</location>
    </subcellularLocation>
</comment>
<feature type="compositionally biased region" description="Polar residues" evidence="4">
    <location>
        <begin position="1"/>
        <end position="10"/>
    </location>
</feature>
<sequence>MEANGRSPSGQLVPIASASPSNPSGSAAGSWTSNKTPSTMPYTCQNCAKRKIKCDKIAPICSSCRKGRLDCFYQAPPPRRRKRKLSDDINEKVARYERILSENGLLPDDGDASPGRREPERTTSIMQGTDFKTPGTLLSKQGKSRYYDSNFWRHIRPDDIEPDSDEEDEENERGFDAQGGDYFSDPLTAAFLGSQQQNLRPYHPTYQEAMTMWKAYVDNVEPLQKILHVPSTLERLQVIAQQPDIATKADESLMFAIYHFAIISLPEDDCERTFGQSKDALTQRYRVACRQALVNASFLKTSELPVLQAFTLYLIACKRYYDPHTLFVLTGAMMRIAQRMGIHRDGKGLGLPPFEAEIRRRTFYVCVPLEGTASQMAGSEMAILPDSADVDKPMNINDDQLWPGMTELPKEQSGATDMIYCLTRATLGRAYVGLSTAASLQTVAAHIDAVEREVEEKYIRYCDILNPLHFLTVSFARAAICAMRMRSQLSQLKGSIIPTETIQELIPLALRILDTDAAAHETVNLKNFFWHIGSFFVWGSFDSIVFILTTLRRPDVLSRKQIDDAWDRMIRAYKHHDELLETKRAVQVAIGRLTLRAWKSNPPTNNLPEPAFIAALRTVRKVNPDAPVMDRSSSGTLSSLGPSPSSDANALFGTFSDGTNLNLDTDFNLDTADWMFWEQVIKDYQMQGGGQQ</sequence>
<keyword evidence="3" id="KW-0539">Nucleus</keyword>
<dbReference type="Gene3D" id="4.10.240.10">
    <property type="entry name" value="Zn(2)-C6 fungal-type DNA-binding domain"/>
    <property type="match status" value="1"/>
</dbReference>
<dbReference type="SUPFAM" id="SSF57701">
    <property type="entry name" value="Zn2/Cys6 DNA-binding domain"/>
    <property type="match status" value="1"/>
</dbReference>
<protein>
    <submittedName>
        <fullName evidence="6">Mitogen-activated protein kinase</fullName>
    </submittedName>
</protein>
<dbReference type="PANTHER" id="PTHR31001:SF85">
    <property type="entry name" value="ZN(II)2CYS6 TRANSCRIPTION FACTOR (EUROFUNG)"/>
    <property type="match status" value="1"/>
</dbReference>
<dbReference type="Proteomes" id="UP000799767">
    <property type="component" value="Unassembled WGS sequence"/>
</dbReference>
<name>A0A6A6PHV0_9PEZI</name>
<gene>
    <name evidence="6" type="ORF">BDY17DRAFT_305932</name>
</gene>
<dbReference type="GO" id="GO:0006351">
    <property type="term" value="P:DNA-templated transcription"/>
    <property type="evidence" value="ECO:0007669"/>
    <property type="project" value="InterPro"/>
</dbReference>
<dbReference type="PANTHER" id="PTHR31001">
    <property type="entry name" value="UNCHARACTERIZED TRANSCRIPTIONAL REGULATORY PROTEIN"/>
    <property type="match status" value="1"/>
</dbReference>
<evidence type="ECO:0000256" key="2">
    <source>
        <dbReference type="ARBA" id="ARBA00022723"/>
    </source>
</evidence>
<feature type="region of interest" description="Disordered" evidence="4">
    <location>
        <begin position="1"/>
        <end position="35"/>
    </location>
</feature>
<dbReference type="Pfam" id="PF04082">
    <property type="entry name" value="Fungal_trans"/>
    <property type="match status" value="1"/>
</dbReference>
<keyword evidence="6" id="KW-0418">Kinase</keyword>
<accession>A0A6A6PHV0</accession>
<dbReference type="Pfam" id="PF00172">
    <property type="entry name" value="Zn_clus"/>
    <property type="match status" value="1"/>
</dbReference>
<dbReference type="EMBL" id="MU001643">
    <property type="protein sequence ID" value="KAF2478847.1"/>
    <property type="molecule type" value="Genomic_DNA"/>
</dbReference>
<dbReference type="PROSITE" id="PS50048">
    <property type="entry name" value="ZN2_CY6_FUNGAL_2"/>
    <property type="match status" value="1"/>
</dbReference>
<dbReference type="InterPro" id="IPR001138">
    <property type="entry name" value="Zn2Cys6_DnaBD"/>
</dbReference>
<dbReference type="GO" id="GO:0003677">
    <property type="term" value="F:DNA binding"/>
    <property type="evidence" value="ECO:0007669"/>
    <property type="project" value="InterPro"/>
</dbReference>
<dbReference type="InterPro" id="IPR007219">
    <property type="entry name" value="XnlR_reg_dom"/>
</dbReference>
<dbReference type="InterPro" id="IPR036864">
    <property type="entry name" value="Zn2-C6_fun-type_DNA-bd_sf"/>
</dbReference>
<dbReference type="GO" id="GO:0005634">
    <property type="term" value="C:nucleus"/>
    <property type="evidence" value="ECO:0007669"/>
    <property type="project" value="UniProtKB-SubCell"/>
</dbReference>
<feature type="region of interest" description="Disordered" evidence="4">
    <location>
        <begin position="103"/>
        <end position="141"/>
    </location>
</feature>
<keyword evidence="2" id="KW-0479">Metal-binding</keyword>
<organism evidence="6 7">
    <name type="scientific">Neohortaea acidophila</name>
    <dbReference type="NCBI Taxonomy" id="245834"/>
    <lineage>
        <taxon>Eukaryota</taxon>
        <taxon>Fungi</taxon>
        <taxon>Dikarya</taxon>
        <taxon>Ascomycota</taxon>
        <taxon>Pezizomycotina</taxon>
        <taxon>Dothideomycetes</taxon>
        <taxon>Dothideomycetidae</taxon>
        <taxon>Mycosphaerellales</taxon>
        <taxon>Teratosphaeriaceae</taxon>
        <taxon>Neohortaea</taxon>
    </lineage>
</organism>
<dbReference type="SMART" id="SM00066">
    <property type="entry name" value="GAL4"/>
    <property type="match status" value="1"/>
</dbReference>
<evidence type="ECO:0000256" key="1">
    <source>
        <dbReference type="ARBA" id="ARBA00004123"/>
    </source>
</evidence>
<dbReference type="GeneID" id="54475951"/>
<keyword evidence="6" id="KW-0808">Transferase</keyword>
<evidence type="ECO:0000313" key="6">
    <source>
        <dbReference type="EMBL" id="KAF2478847.1"/>
    </source>
</evidence>
<feature type="compositionally biased region" description="Acidic residues" evidence="4">
    <location>
        <begin position="160"/>
        <end position="171"/>
    </location>
</feature>
<feature type="compositionally biased region" description="Low complexity" evidence="4">
    <location>
        <begin position="16"/>
        <end position="30"/>
    </location>
</feature>
<dbReference type="GO" id="GO:0000981">
    <property type="term" value="F:DNA-binding transcription factor activity, RNA polymerase II-specific"/>
    <property type="evidence" value="ECO:0007669"/>
    <property type="project" value="InterPro"/>
</dbReference>
<dbReference type="PROSITE" id="PS00463">
    <property type="entry name" value="ZN2_CY6_FUNGAL_1"/>
    <property type="match status" value="1"/>
</dbReference>
<dbReference type="InterPro" id="IPR050613">
    <property type="entry name" value="Sec_Metabolite_Reg"/>
</dbReference>
<proteinExistence type="predicted"/>
<reference evidence="6" key="1">
    <citation type="journal article" date="2020" name="Stud. Mycol.">
        <title>101 Dothideomycetes genomes: a test case for predicting lifestyles and emergence of pathogens.</title>
        <authorList>
            <person name="Haridas S."/>
            <person name="Albert R."/>
            <person name="Binder M."/>
            <person name="Bloem J."/>
            <person name="Labutti K."/>
            <person name="Salamov A."/>
            <person name="Andreopoulos B."/>
            <person name="Baker S."/>
            <person name="Barry K."/>
            <person name="Bills G."/>
            <person name="Bluhm B."/>
            <person name="Cannon C."/>
            <person name="Castanera R."/>
            <person name="Culley D."/>
            <person name="Daum C."/>
            <person name="Ezra D."/>
            <person name="Gonzalez J."/>
            <person name="Henrissat B."/>
            <person name="Kuo A."/>
            <person name="Liang C."/>
            <person name="Lipzen A."/>
            <person name="Lutzoni F."/>
            <person name="Magnuson J."/>
            <person name="Mondo S."/>
            <person name="Nolan M."/>
            <person name="Ohm R."/>
            <person name="Pangilinan J."/>
            <person name="Park H.-J."/>
            <person name="Ramirez L."/>
            <person name="Alfaro M."/>
            <person name="Sun H."/>
            <person name="Tritt A."/>
            <person name="Yoshinaga Y."/>
            <person name="Zwiers L.-H."/>
            <person name="Turgeon B."/>
            <person name="Goodwin S."/>
            <person name="Spatafora J."/>
            <person name="Crous P."/>
            <person name="Grigoriev I."/>
        </authorList>
    </citation>
    <scope>NUCLEOTIDE SEQUENCE</scope>
    <source>
        <strain evidence="6">CBS 113389</strain>
    </source>
</reference>
<feature type="region of interest" description="Disordered" evidence="4">
    <location>
        <begin position="156"/>
        <end position="179"/>
    </location>
</feature>
<evidence type="ECO:0000259" key="5">
    <source>
        <dbReference type="PROSITE" id="PS50048"/>
    </source>
</evidence>
<dbReference type="GO" id="GO:0016301">
    <property type="term" value="F:kinase activity"/>
    <property type="evidence" value="ECO:0007669"/>
    <property type="project" value="UniProtKB-KW"/>
</dbReference>
<dbReference type="CDD" id="cd12148">
    <property type="entry name" value="fungal_TF_MHR"/>
    <property type="match status" value="1"/>
</dbReference>
<dbReference type="CDD" id="cd00067">
    <property type="entry name" value="GAL4"/>
    <property type="match status" value="1"/>
</dbReference>
<feature type="domain" description="Zn(2)-C6 fungal-type" evidence="5">
    <location>
        <begin position="43"/>
        <end position="73"/>
    </location>
</feature>